<dbReference type="AlphaFoldDB" id="A0A0D2F266"/>
<sequence>MAGPKITLYVDIVSPFAYMAYYMLRHSPIFKPANITYTPILLGGLMKACNNTAPIQIRNKDKWINTERLRWARQFHIPMSQDFPAGFPKPTLHVQRFLTALHMTHPDKLTLALDTLYAALWTEPNESELPDPKVFAGVLEKVLGKDVVAECVSKMGSPEVKKELSAKTDQALNDGAFGLPWFQCENADGSVEGFWGFDHLGQVVRFLGLDTSGKGEIRAVM</sequence>
<gene>
    <name evidence="7" type="ORF">PV05_02071</name>
</gene>
<protein>
    <recommendedName>
        <fullName evidence="4">Glutathione S-transferase kappa</fullName>
        <ecNumber evidence="4">2.5.1.18</ecNumber>
    </recommendedName>
</protein>
<dbReference type="GO" id="GO:0006749">
    <property type="term" value="P:glutathione metabolic process"/>
    <property type="evidence" value="ECO:0007669"/>
    <property type="project" value="TreeGrafter"/>
</dbReference>
<name>A0A0D2F266_9EURO</name>
<dbReference type="Gene3D" id="3.40.30.10">
    <property type="entry name" value="Glutaredoxin"/>
    <property type="match status" value="1"/>
</dbReference>
<dbReference type="EMBL" id="KN847317">
    <property type="protein sequence ID" value="KIW62018.1"/>
    <property type="molecule type" value="Genomic_DNA"/>
</dbReference>
<feature type="active site" description="Nucleophile" evidence="5">
    <location>
        <position position="14"/>
    </location>
</feature>
<dbReference type="SUPFAM" id="SSF52833">
    <property type="entry name" value="Thioredoxin-like"/>
    <property type="match status" value="1"/>
</dbReference>
<dbReference type="GO" id="GO:0004364">
    <property type="term" value="F:glutathione transferase activity"/>
    <property type="evidence" value="ECO:0007669"/>
    <property type="project" value="UniProtKB-UniRule"/>
</dbReference>
<evidence type="ECO:0000256" key="2">
    <source>
        <dbReference type="ARBA" id="ARBA00022679"/>
    </source>
</evidence>
<dbReference type="Pfam" id="PF01323">
    <property type="entry name" value="DSBA"/>
    <property type="match status" value="1"/>
</dbReference>
<dbReference type="PANTHER" id="PTHR42943:SF2">
    <property type="entry name" value="GLUTATHIONE S-TRANSFERASE KAPPA 1"/>
    <property type="match status" value="1"/>
</dbReference>
<dbReference type="GO" id="GO:0005739">
    <property type="term" value="C:mitochondrion"/>
    <property type="evidence" value="ECO:0007669"/>
    <property type="project" value="TreeGrafter"/>
</dbReference>
<feature type="domain" description="DSBA-like thioredoxin" evidence="6">
    <location>
        <begin position="6"/>
        <end position="204"/>
    </location>
</feature>
<dbReference type="InterPro" id="IPR051924">
    <property type="entry name" value="GST_Kappa/NadH"/>
</dbReference>
<comment type="catalytic activity">
    <reaction evidence="3 4">
        <text>RX + glutathione = an S-substituted glutathione + a halide anion + H(+)</text>
        <dbReference type="Rhea" id="RHEA:16437"/>
        <dbReference type="ChEBI" id="CHEBI:15378"/>
        <dbReference type="ChEBI" id="CHEBI:16042"/>
        <dbReference type="ChEBI" id="CHEBI:17792"/>
        <dbReference type="ChEBI" id="CHEBI:57925"/>
        <dbReference type="ChEBI" id="CHEBI:90779"/>
        <dbReference type="EC" id="2.5.1.18"/>
    </reaction>
</comment>
<dbReference type="Proteomes" id="UP000054342">
    <property type="component" value="Unassembled WGS sequence"/>
</dbReference>
<reference evidence="7 8" key="1">
    <citation type="submission" date="2015-01" db="EMBL/GenBank/DDBJ databases">
        <title>The Genome Sequence of Exophiala xenobiotica CBS118157.</title>
        <authorList>
            <consortium name="The Broad Institute Genomics Platform"/>
            <person name="Cuomo C."/>
            <person name="de Hoog S."/>
            <person name="Gorbushina A."/>
            <person name="Stielow B."/>
            <person name="Teixiera M."/>
            <person name="Abouelleil A."/>
            <person name="Chapman S.B."/>
            <person name="Priest M."/>
            <person name="Young S.K."/>
            <person name="Wortman J."/>
            <person name="Nusbaum C."/>
            <person name="Birren B."/>
        </authorList>
    </citation>
    <scope>NUCLEOTIDE SEQUENCE [LARGE SCALE GENOMIC DNA]</scope>
    <source>
        <strain evidence="7 8">CBS 118157</strain>
    </source>
</reference>
<accession>A0A0D2F266</accession>
<dbReference type="PIRSF" id="PIRSF006386">
    <property type="entry name" value="HCCAis_GSTk"/>
    <property type="match status" value="1"/>
</dbReference>
<dbReference type="EC" id="2.5.1.18" evidence="4"/>
<proteinExistence type="inferred from homology"/>
<dbReference type="GO" id="GO:0005777">
    <property type="term" value="C:peroxisome"/>
    <property type="evidence" value="ECO:0007669"/>
    <property type="project" value="TreeGrafter"/>
</dbReference>
<dbReference type="InterPro" id="IPR036249">
    <property type="entry name" value="Thioredoxin-like_sf"/>
</dbReference>
<evidence type="ECO:0000256" key="4">
    <source>
        <dbReference type="PIRNR" id="PIRNR006386"/>
    </source>
</evidence>
<organism evidence="7 8">
    <name type="scientific">Exophiala xenobiotica</name>
    <dbReference type="NCBI Taxonomy" id="348802"/>
    <lineage>
        <taxon>Eukaryota</taxon>
        <taxon>Fungi</taxon>
        <taxon>Dikarya</taxon>
        <taxon>Ascomycota</taxon>
        <taxon>Pezizomycotina</taxon>
        <taxon>Eurotiomycetes</taxon>
        <taxon>Chaetothyriomycetidae</taxon>
        <taxon>Chaetothyriales</taxon>
        <taxon>Herpotrichiellaceae</taxon>
        <taxon>Exophiala</taxon>
    </lineage>
</organism>
<evidence type="ECO:0000256" key="5">
    <source>
        <dbReference type="PIRSR" id="PIRSR006386-1"/>
    </source>
</evidence>
<dbReference type="RefSeq" id="XP_013322602.1">
    <property type="nucleotide sequence ID" value="XM_013467148.1"/>
</dbReference>
<evidence type="ECO:0000313" key="7">
    <source>
        <dbReference type="EMBL" id="KIW62018.1"/>
    </source>
</evidence>
<dbReference type="PANTHER" id="PTHR42943">
    <property type="entry name" value="GLUTATHIONE S-TRANSFERASE KAPPA"/>
    <property type="match status" value="1"/>
</dbReference>
<dbReference type="InterPro" id="IPR001853">
    <property type="entry name" value="DSBA-like_thioredoxin_dom"/>
</dbReference>
<keyword evidence="2 4" id="KW-0808">Transferase</keyword>
<dbReference type="HOGENOM" id="CLU_069253_1_4_1"/>
<dbReference type="STRING" id="348802.A0A0D2F266"/>
<evidence type="ECO:0000256" key="1">
    <source>
        <dbReference type="ARBA" id="ARBA00006494"/>
    </source>
</evidence>
<evidence type="ECO:0000256" key="3">
    <source>
        <dbReference type="ARBA" id="ARBA00047960"/>
    </source>
</evidence>
<dbReference type="InterPro" id="IPR014440">
    <property type="entry name" value="HCCAis_GSTk"/>
</dbReference>
<dbReference type="GO" id="GO:0004602">
    <property type="term" value="F:glutathione peroxidase activity"/>
    <property type="evidence" value="ECO:0007669"/>
    <property type="project" value="TreeGrafter"/>
</dbReference>
<keyword evidence="8" id="KW-1185">Reference proteome</keyword>
<evidence type="ECO:0000259" key="6">
    <source>
        <dbReference type="Pfam" id="PF01323"/>
    </source>
</evidence>
<comment type="similarity">
    <text evidence="1 4">Belongs to the GST superfamily. Kappa family.</text>
</comment>
<dbReference type="OrthoDB" id="4664297at2759"/>
<dbReference type="FunFam" id="3.40.30.10:FF:000096">
    <property type="entry name" value="Glutathione S-transferase kappa"/>
    <property type="match status" value="1"/>
</dbReference>
<dbReference type="GeneID" id="25323979"/>
<evidence type="ECO:0000313" key="8">
    <source>
        <dbReference type="Proteomes" id="UP000054342"/>
    </source>
</evidence>